<proteinExistence type="predicted"/>
<reference evidence="2" key="1">
    <citation type="journal article" date="2022" name="bioRxiv">
        <title>Sequencing and chromosome-scale assembly of the giantPleurodeles waltlgenome.</title>
        <authorList>
            <person name="Brown T."/>
            <person name="Elewa A."/>
            <person name="Iarovenko S."/>
            <person name="Subramanian E."/>
            <person name="Araus A.J."/>
            <person name="Petzold A."/>
            <person name="Susuki M."/>
            <person name="Suzuki K.-i.T."/>
            <person name="Hayashi T."/>
            <person name="Toyoda A."/>
            <person name="Oliveira C."/>
            <person name="Osipova E."/>
            <person name="Leigh N.D."/>
            <person name="Simon A."/>
            <person name="Yun M.H."/>
        </authorList>
    </citation>
    <scope>NUCLEOTIDE SEQUENCE</scope>
    <source>
        <strain evidence="2">20211129_DDA</strain>
        <tissue evidence="2">Liver</tissue>
    </source>
</reference>
<protein>
    <submittedName>
        <fullName evidence="2">Uncharacterized protein</fullName>
    </submittedName>
</protein>
<organism evidence="2 3">
    <name type="scientific">Pleurodeles waltl</name>
    <name type="common">Iberian ribbed newt</name>
    <dbReference type="NCBI Taxonomy" id="8319"/>
    <lineage>
        <taxon>Eukaryota</taxon>
        <taxon>Metazoa</taxon>
        <taxon>Chordata</taxon>
        <taxon>Craniata</taxon>
        <taxon>Vertebrata</taxon>
        <taxon>Euteleostomi</taxon>
        <taxon>Amphibia</taxon>
        <taxon>Batrachia</taxon>
        <taxon>Caudata</taxon>
        <taxon>Salamandroidea</taxon>
        <taxon>Salamandridae</taxon>
        <taxon>Pleurodelinae</taxon>
        <taxon>Pleurodeles</taxon>
    </lineage>
</organism>
<evidence type="ECO:0000313" key="2">
    <source>
        <dbReference type="EMBL" id="KAJ1130053.1"/>
    </source>
</evidence>
<dbReference type="AlphaFoldDB" id="A0AAV7PUB6"/>
<accession>A0AAV7PUB6</accession>
<evidence type="ECO:0000313" key="3">
    <source>
        <dbReference type="Proteomes" id="UP001066276"/>
    </source>
</evidence>
<gene>
    <name evidence="2" type="ORF">NDU88_008409</name>
</gene>
<feature type="region of interest" description="Disordered" evidence="1">
    <location>
        <begin position="1"/>
        <end position="28"/>
    </location>
</feature>
<name>A0AAV7PUB6_PLEWA</name>
<dbReference type="Proteomes" id="UP001066276">
    <property type="component" value="Chromosome 7"/>
</dbReference>
<evidence type="ECO:0000256" key="1">
    <source>
        <dbReference type="SAM" id="MobiDB-lite"/>
    </source>
</evidence>
<sequence length="109" mass="12192">MESAQAAPSHLKDDLTLQRKHKHFQRRGAWQRIGSASPRMERLGLPTNIVYVQPTYLDRRNCAHTPMASRFGMRLHMPGKGPTDRAPGDAMAYFVDPHLVVGPLASFLG</sequence>
<dbReference type="EMBL" id="JANPWB010000011">
    <property type="protein sequence ID" value="KAJ1130053.1"/>
    <property type="molecule type" value="Genomic_DNA"/>
</dbReference>
<keyword evidence="3" id="KW-1185">Reference proteome</keyword>
<comment type="caution">
    <text evidence="2">The sequence shown here is derived from an EMBL/GenBank/DDBJ whole genome shotgun (WGS) entry which is preliminary data.</text>
</comment>